<dbReference type="Pfam" id="PF13426">
    <property type="entry name" value="PAS_9"/>
    <property type="match status" value="1"/>
</dbReference>
<dbReference type="InterPro" id="IPR000014">
    <property type="entry name" value="PAS"/>
</dbReference>
<evidence type="ECO:0000256" key="12">
    <source>
        <dbReference type="PROSITE-ProRule" id="PRU00169"/>
    </source>
</evidence>
<dbReference type="InterPro" id="IPR011006">
    <property type="entry name" value="CheY-like_superfamily"/>
</dbReference>
<dbReference type="CDD" id="cd00082">
    <property type="entry name" value="HisKA"/>
    <property type="match status" value="1"/>
</dbReference>
<dbReference type="PANTHER" id="PTHR43047:SF72">
    <property type="entry name" value="OSMOSENSING HISTIDINE PROTEIN KINASE SLN1"/>
    <property type="match status" value="1"/>
</dbReference>
<sequence length="1537" mass="174783">MHNLKVGFFTWLFLLSFHAQAALQLSTEEKNWIKEHPVVNLGGDFNWPPFEFADEKKEHAGIAADMLKVIAEKTGLTIHVKTGIWSDILAQAKAGQLDGLSCAVKTPQREAYFSFTTPYTTMPLALVVSTSSSIKSLAQLKDKTLALNGASYLEEWIRSHYPEIHVVPMHSNKEALEAVSTQQVDAYAGNIAVATYLIKKNFLTNLFIVSQISNYQTNTSIAISKKLPILASIMQKALDDIPQIDKNVILNKWFLASSEYQFTTEEQKWMAKHPVIKVAGEADWAPFDFTGSQGNYQGIANDYLNLIRKKTGLKFDIQTGAWQHNLSLLKDKKVDLLPAANKTEDRKQFALFSLPYFKTLNYFFIRNDLKAKTLSDLNGKTLAIPKDYATIQLLKKKFPRIQLLETDNLNQAVDAVIQNKAQILYDTYSVLSYKLAQEGISTIHPFASTRDEPQTLHFMVRKDAPELVSIINKVLNDMSPIEKKYIFDQWLSKPEDQTVFNLKALKLSDAETAWLSRHPSVTFAGDPNWLPYDAFDQNGKYIGIVADNLKAIERKVPLKIQPKHVASWQQTLKLSEQKSVDIISGDIDDAILSKNYYPITPYLSSPIVIVMDGKTQFINSLSELKGQKVALVKGYGYTHAIYKDFPDQNFIEVNTPDEALEGVTIGKFDAAVMSLPKASYLIKQKGLNTLKIVGKTPVVMKLTLFIKKDEPELFSLLNKVMKQVTEESGSKILNNWTKIEFASKVDYWMVIRIIIIFLAILGFIIYWNLKLSKEIAQRKLAEDHLQIEKENFQNLFETSADAHLIIQNRQFVSCNHAALELLGLETKQQLLGTTPMDWSPEYQPDTILSEDKINYSLRECFNRGTIRIDWMMCKLNGEEFWVDVVLTVIQYQGHPAIYVSWRDQTEQKTLEASIKRNQEQVQAIIDSVPLIIKVNDYKWNLLSANRKAKKDYLIDVDDPNTKRVSDYYSRPEEQKEIEELLNTYGKIEQRIVPIKDINGNDVQMMVSILPIHYANQLALLSIYVDLSDRIHMEQQLNDAKELAESANQAKTEFLANMSHEIRTPMNAIIGFTELLNDQIKEPRLKSFIRTIQSAGNTLLMLINDILDLSKIEAGKMTLDKQATNPTDLFQEIADIFSMNVQQKGLDLFMDVAPDLPEAILLDSVRLRQVLFNLLGNAVKFTESGYIKLSVRAINLDQPRSKLDLLIEVEDTGIGIPAEEQSRIFNVFEQQSGQDNRKFGGTGLGLSITKRLVEMMEGEIQVESEAGKGSKFKILLHQMDIASTHSPQYMANRLNLNRIHFRFSRILVVDDIADNRELIAQNFIDTQVQITQAQNGQEALDKAMAEDFDLILMDIRMPVMDGYEAAQRIKAEKPAIPIIALTASVMQDEFEKAKRAHFDGYLRKPVLKHDLFNMLCQYLAYDEIEVNNDEVKKPLTLSDTARSRLQDLNEALEDQLEPKHQRAVKTNNFEDFEAFAENANEVGELFDVPELIQFSSQLKEKVDSFDIGGMQQMLKQFGLLSTELTTLIQQTTANRSRR</sequence>
<dbReference type="SUPFAM" id="SSF47384">
    <property type="entry name" value="Homodimeric domain of signal transducing histidine kinase"/>
    <property type="match status" value="1"/>
</dbReference>
<dbReference type="FunFam" id="1.10.287.130:FF:000038">
    <property type="entry name" value="Sensory transduction histidine kinase"/>
    <property type="match status" value="1"/>
</dbReference>
<dbReference type="EMBL" id="JMIU01000001">
    <property type="protein sequence ID" value="KDN96129.1"/>
    <property type="molecule type" value="Genomic_DNA"/>
</dbReference>
<dbReference type="SMART" id="SM00387">
    <property type="entry name" value="HATPase_c"/>
    <property type="match status" value="1"/>
</dbReference>
<reference evidence="18 19" key="1">
    <citation type="submission" date="2014-04" db="EMBL/GenBank/DDBJ databases">
        <title>Draft genome sequence of Hydrogenovibrio marinus MH-110, a model organism for aerobic H2 metabolism.</title>
        <authorList>
            <person name="Cha H.J."/>
            <person name="Jo B.H."/>
            <person name="Hwang B.H."/>
        </authorList>
    </citation>
    <scope>NUCLEOTIDE SEQUENCE [LARGE SCALE GENOMIC DNA]</scope>
    <source>
        <strain evidence="18 19">MH-110</strain>
    </source>
</reference>
<dbReference type="SUPFAM" id="SSF53850">
    <property type="entry name" value="Periplasmic binding protein-like II"/>
    <property type="match status" value="3"/>
</dbReference>
<evidence type="ECO:0000256" key="10">
    <source>
        <dbReference type="ARBA" id="ARBA00023136"/>
    </source>
</evidence>
<protein>
    <recommendedName>
        <fullName evidence="3">histidine kinase</fullName>
        <ecNumber evidence="3">2.7.13.3</ecNumber>
    </recommendedName>
</protein>
<dbReference type="STRING" id="28885.EI16_07520"/>
<keyword evidence="8" id="KW-0067">ATP-binding</keyword>
<dbReference type="InterPro" id="IPR001789">
    <property type="entry name" value="Sig_transdc_resp-reg_receiver"/>
</dbReference>
<keyword evidence="11" id="KW-0131">Cell cycle</keyword>
<dbReference type="InterPro" id="IPR036097">
    <property type="entry name" value="HisK_dim/P_sf"/>
</dbReference>
<dbReference type="InterPro" id="IPR035965">
    <property type="entry name" value="PAS-like_dom_sf"/>
</dbReference>
<feature type="transmembrane region" description="Helical" evidence="14">
    <location>
        <begin position="747"/>
        <end position="769"/>
    </location>
</feature>
<evidence type="ECO:0000256" key="1">
    <source>
        <dbReference type="ARBA" id="ARBA00000085"/>
    </source>
</evidence>
<dbReference type="Pfam" id="PF00497">
    <property type="entry name" value="SBP_bac_3"/>
    <property type="match status" value="3"/>
</dbReference>
<evidence type="ECO:0000256" key="6">
    <source>
        <dbReference type="ARBA" id="ARBA00022741"/>
    </source>
</evidence>
<evidence type="ECO:0000256" key="3">
    <source>
        <dbReference type="ARBA" id="ARBA00012438"/>
    </source>
</evidence>
<evidence type="ECO:0000256" key="5">
    <source>
        <dbReference type="ARBA" id="ARBA00022679"/>
    </source>
</evidence>
<dbReference type="Gene3D" id="3.30.450.20">
    <property type="entry name" value="PAS domain"/>
    <property type="match status" value="2"/>
</dbReference>
<dbReference type="CDD" id="cd01007">
    <property type="entry name" value="PBP2_BvgS_HisK_like"/>
    <property type="match status" value="3"/>
</dbReference>
<dbReference type="PROSITE" id="PS50110">
    <property type="entry name" value="RESPONSE_REGULATORY"/>
    <property type="match status" value="1"/>
</dbReference>
<evidence type="ECO:0000256" key="13">
    <source>
        <dbReference type="SAM" id="Coils"/>
    </source>
</evidence>
<dbReference type="GO" id="GO:0000155">
    <property type="term" value="F:phosphorelay sensor kinase activity"/>
    <property type="evidence" value="ECO:0007669"/>
    <property type="project" value="InterPro"/>
</dbReference>
<dbReference type="InterPro" id="IPR036890">
    <property type="entry name" value="HATPase_C_sf"/>
</dbReference>
<dbReference type="Gene3D" id="3.40.50.2300">
    <property type="match status" value="1"/>
</dbReference>
<proteinExistence type="predicted"/>
<dbReference type="SMART" id="SM00448">
    <property type="entry name" value="REC"/>
    <property type="match status" value="1"/>
</dbReference>
<feature type="domain" description="Histidine kinase" evidence="16">
    <location>
        <begin position="1056"/>
        <end position="1279"/>
    </location>
</feature>
<dbReference type="FunFam" id="3.30.565.10:FF:000010">
    <property type="entry name" value="Sensor histidine kinase RcsC"/>
    <property type="match status" value="1"/>
</dbReference>
<evidence type="ECO:0000256" key="11">
    <source>
        <dbReference type="ARBA" id="ARBA00023306"/>
    </source>
</evidence>
<keyword evidence="4 12" id="KW-0597">Phosphoprotein</keyword>
<keyword evidence="19" id="KW-1185">Reference proteome</keyword>
<dbReference type="InterPro" id="IPR001638">
    <property type="entry name" value="Solute-binding_3/MltF_N"/>
</dbReference>
<feature type="modified residue" description="4-aspartylphosphate" evidence="12">
    <location>
        <position position="1353"/>
    </location>
</feature>
<accession>A0A066ZV32</accession>
<keyword evidence="13" id="KW-0175">Coiled coil</keyword>
<keyword evidence="14" id="KW-0812">Transmembrane</keyword>
<comment type="catalytic activity">
    <reaction evidence="1">
        <text>ATP + protein L-histidine = ADP + protein N-phospho-L-histidine.</text>
        <dbReference type="EC" id="2.7.13.3"/>
    </reaction>
</comment>
<keyword evidence="5" id="KW-0808">Transferase</keyword>
<dbReference type="Pfam" id="PF00072">
    <property type="entry name" value="Response_reg"/>
    <property type="match status" value="1"/>
</dbReference>
<comment type="subcellular location">
    <subcellularLocation>
        <location evidence="2">Membrane</location>
    </subcellularLocation>
</comment>
<dbReference type="GO" id="GO:0005886">
    <property type="term" value="C:plasma membrane"/>
    <property type="evidence" value="ECO:0007669"/>
    <property type="project" value="TreeGrafter"/>
</dbReference>
<dbReference type="CDD" id="cd16922">
    <property type="entry name" value="HATPase_EvgS-ArcB-TorS-like"/>
    <property type="match status" value="1"/>
</dbReference>
<evidence type="ECO:0000256" key="2">
    <source>
        <dbReference type="ARBA" id="ARBA00004370"/>
    </source>
</evidence>
<keyword evidence="7" id="KW-0418">Kinase</keyword>
<dbReference type="InterPro" id="IPR003594">
    <property type="entry name" value="HATPase_dom"/>
</dbReference>
<feature type="signal peptide" evidence="15">
    <location>
        <begin position="1"/>
        <end position="21"/>
    </location>
</feature>
<keyword evidence="15" id="KW-0732">Signal</keyword>
<dbReference type="GO" id="GO:0009927">
    <property type="term" value="F:histidine phosphotransfer kinase activity"/>
    <property type="evidence" value="ECO:0007669"/>
    <property type="project" value="TreeGrafter"/>
</dbReference>
<keyword evidence="10 14" id="KW-0472">Membrane</keyword>
<feature type="coiled-coil region" evidence="13">
    <location>
        <begin position="1029"/>
        <end position="1056"/>
    </location>
</feature>
<dbReference type="NCBIfam" id="TIGR00229">
    <property type="entry name" value="sensory_box"/>
    <property type="match status" value="1"/>
</dbReference>
<feature type="domain" description="Response regulatory" evidence="17">
    <location>
        <begin position="1304"/>
        <end position="1418"/>
    </location>
</feature>
<dbReference type="GO" id="GO:0005524">
    <property type="term" value="F:ATP binding"/>
    <property type="evidence" value="ECO:0007669"/>
    <property type="project" value="UniProtKB-KW"/>
</dbReference>
<evidence type="ECO:0000313" key="18">
    <source>
        <dbReference type="EMBL" id="KDN96129.1"/>
    </source>
</evidence>
<dbReference type="PANTHER" id="PTHR43047">
    <property type="entry name" value="TWO-COMPONENT HISTIDINE PROTEIN KINASE"/>
    <property type="match status" value="1"/>
</dbReference>
<dbReference type="SUPFAM" id="SSF55874">
    <property type="entry name" value="ATPase domain of HSP90 chaperone/DNA topoisomerase II/histidine kinase"/>
    <property type="match status" value="1"/>
</dbReference>
<keyword evidence="14" id="KW-1133">Transmembrane helix</keyword>
<dbReference type="SUPFAM" id="SSF55785">
    <property type="entry name" value="PYP-like sensor domain (PAS domain)"/>
    <property type="match status" value="2"/>
</dbReference>
<dbReference type="Gene3D" id="1.10.287.130">
    <property type="match status" value="1"/>
</dbReference>
<dbReference type="InterPro" id="IPR003661">
    <property type="entry name" value="HisK_dim/P_dom"/>
</dbReference>
<evidence type="ECO:0000259" key="17">
    <source>
        <dbReference type="PROSITE" id="PS50110"/>
    </source>
</evidence>
<evidence type="ECO:0000256" key="14">
    <source>
        <dbReference type="SAM" id="Phobius"/>
    </source>
</evidence>
<evidence type="ECO:0000259" key="16">
    <source>
        <dbReference type="PROSITE" id="PS50109"/>
    </source>
</evidence>
<dbReference type="InterPro" id="IPR004358">
    <property type="entry name" value="Sig_transdc_His_kin-like_C"/>
</dbReference>
<name>A0A066ZV32_HYDMR</name>
<dbReference type="InterPro" id="IPR005467">
    <property type="entry name" value="His_kinase_dom"/>
</dbReference>
<dbReference type="SUPFAM" id="SSF52172">
    <property type="entry name" value="CheY-like"/>
    <property type="match status" value="1"/>
</dbReference>
<evidence type="ECO:0000256" key="15">
    <source>
        <dbReference type="SAM" id="SignalP"/>
    </source>
</evidence>
<dbReference type="Gene3D" id="3.40.190.10">
    <property type="entry name" value="Periplasmic binding protein-like II"/>
    <property type="match status" value="6"/>
</dbReference>
<evidence type="ECO:0000256" key="4">
    <source>
        <dbReference type="ARBA" id="ARBA00022553"/>
    </source>
</evidence>
<dbReference type="SMART" id="SM00062">
    <property type="entry name" value="PBPb"/>
    <property type="match status" value="3"/>
</dbReference>
<comment type="caution">
    <text evidence="18">The sequence shown here is derived from an EMBL/GenBank/DDBJ whole genome shotgun (WGS) entry which is preliminary data.</text>
</comment>
<keyword evidence="9" id="KW-0902">Two-component regulatory system</keyword>
<evidence type="ECO:0000256" key="7">
    <source>
        <dbReference type="ARBA" id="ARBA00022777"/>
    </source>
</evidence>
<dbReference type="Gene3D" id="3.30.565.10">
    <property type="entry name" value="Histidine kinase-like ATPase, C-terminal domain"/>
    <property type="match status" value="1"/>
</dbReference>
<evidence type="ECO:0000256" key="9">
    <source>
        <dbReference type="ARBA" id="ARBA00023012"/>
    </source>
</evidence>
<dbReference type="EC" id="2.7.13.3" evidence="3"/>
<dbReference type="PRINTS" id="PR00344">
    <property type="entry name" value="BCTRLSENSOR"/>
</dbReference>
<dbReference type="CDD" id="cd17546">
    <property type="entry name" value="REC_hyHK_CKI1_RcsC-like"/>
    <property type="match status" value="1"/>
</dbReference>
<dbReference type="Proteomes" id="UP000027341">
    <property type="component" value="Unassembled WGS sequence"/>
</dbReference>
<gene>
    <name evidence="18" type="ORF">EI16_07520</name>
</gene>
<dbReference type="PROSITE" id="PS50109">
    <property type="entry name" value="HIS_KIN"/>
    <property type="match status" value="1"/>
</dbReference>
<dbReference type="SMART" id="SM00388">
    <property type="entry name" value="HisKA"/>
    <property type="match status" value="1"/>
</dbReference>
<dbReference type="Pfam" id="PF00512">
    <property type="entry name" value="HisKA"/>
    <property type="match status" value="1"/>
</dbReference>
<evidence type="ECO:0000313" key="19">
    <source>
        <dbReference type="Proteomes" id="UP000027341"/>
    </source>
</evidence>
<keyword evidence="6" id="KW-0547">Nucleotide-binding</keyword>
<organism evidence="18 19">
    <name type="scientific">Hydrogenovibrio marinus</name>
    <dbReference type="NCBI Taxonomy" id="28885"/>
    <lineage>
        <taxon>Bacteria</taxon>
        <taxon>Pseudomonadati</taxon>
        <taxon>Pseudomonadota</taxon>
        <taxon>Gammaproteobacteria</taxon>
        <taxon>Thiotrichales</taxon>
        <taxon>Piscirickettsiaceae</taxon>
        <taxon>Hydrogenovibrio</taxon>
    </lineage>
</organism>
<dbReference type="Pfam" id="PF02518">
    <property type="entry name" value="HATPase_c"/>
    <property type="match status" value="1"/>
</dbReference>
<evidence type="ECO:0000256" key="8">
    <source>
        <dbReference type="ARBA" id="ARBA00022840"/>
    </source>
</evidence>
<feature type="chain" id="PRO_5001635972" description="histidine kinase" evidence="15">
    <location>
        <begin position="22"/>
        <end position="1537"/>
    </location>
</feature>